<keyword evidence="4" id="KW-0804">Transcription</keyword>
<dbReference type="NCBIfam" id="NF033788">
    <property type="entry name" value="HTH_metalloreg"/>
    <property type="match status" value="1"/>
</dbReference>
<organism evidence="6 7">
    <name type="scientific">Paenirhodobacter hankyongi</name>
    <dbReference type="NCBI Taxonomy" id="2294033"/>
    <lineage>
        <taxon>Bacteria</taxon>
        <taxon>Pseudomonadati</taxon>
        <taxon>Pseudomonadota</taxon>
        <taxon>Alphaproteobacteria</taxon>
        <taxon>Rhodobacterales</taxon>
        <taxon>Rhodobacter group</taxon>
        <taxon>Paenirhodobacter</taxon>
    </lineage>
</organism>
<reference evidence="6 7" key="1">
    <citation type="submission" date="2018-10" db="EMBL/GenBank/DDBJ databases">
        <title>Rhodobacter sp . BO-81.</title>
        <authorList>
            <person name="Im W.T."/>
        </authorList>
    </citation>
    <scope>NUCLEOTIDE SEQUENCE [LARGE SCALE GENOMIC DNA]</scope>
    <source>
        <strain evidence="6 7">BO-81</strain>
    </source>
</reference>
<dbReference type="SUPFAM" id="SSF46785">
    <property type="entry name" value="Winged helix' DNA-binding domain"/>
    <property type="match status" value="1"/>
</dbReference>
<dbReference type="Gene3D" id="1.10.10.10">
    <property type="entry name" value="Winged helix-like DNA-binding domain superfamily/Winged helix DNA-binding domain"/>
    <property type="match status" value="1"/>
</dbReference>
<dbReference type="GO" id="GO:0046685">
    <property type="term" value="P:response to arsenic-containing substance"/>
    <property type="evidence" value="ECO:0007669"/>
    <property type="project" value="UniProtKB-KW"/>
</dbReference>
<keyword evidence="3" id="KW-0238">DNA-binding</keyword>
<proteinExistence type="predicted"/>
<dbReference type="CDD" id="cd00090">
    <property type="entry name" value="HTH_ARSR"/>
    <property type="match status" value="1"/>
</dbReference>
<evidence type="ECO:0000313" key="6">
    <source>
        <dbReference type="EMBL" id="RLL71761.1"/>
    </source>
</evidence>
<comment type="caution">
    <text evidence="6">The sequence shown here is derived from an EMBL/GenBank/DDBJ whole genome shotgun (WGS) entry which is preliminary data.</text>
</comment>
<dbReference type="GO" id="GO:0003677">
    <property type="term" value="F:DNA binding"/>
    <property type="evidence" value="ECO:0007669"/>
    <property type="project" value="UniProtKB-KW"/>
</dbReference>
<evidence type="ECO:0000313" key="7">
    <source>
        <dbReference type="Proteomes" id="UP000279673"/>
    </source>
</evidence>
<dbReference type="PANTHER" id="PTHR33154">
    <property type="entry name" value="TRANSCRIPTIONAL REGULATOR, ARSR FAMILY"/>
    <property type="match status" value="1"/>
</dbReference>
<sequence length="95" mass="10483">MPLTILTALAEPTRLAAIRLLADGGEHCVCELMARLDATQSRMSRHMQTLKQAGLVTDRRDAQWVRYRLNPEMPAEIRALLDAVLAAEAAERSAA</sequence>
<dbReference type="Proteomes" id="UP000279673">
    <property type="component" value="Unassembled WGS sequence"/>
</dbReference>
<accession>A0A421BU14</accession>
<evidence type="ECO:0000256" key="4">
    <source>
        <dbReference type="ARBA" id="ARBA00023163"/>
    </source>
</evidence>
<dbReference type="SMART" id="SM00418">
    <property type="entry name" value="HTH_ARSR"/>
    <property type="match status" value="1"/>
</dbReference>
<name>A0A421BU14_9RHOB</name>
<dbReference type="InterPro" id="IPR001845">
    <property type="entry name" value="HTH_ArsR_DNA-bd_dom"/>
</dbReference>
<evidence type="ECO:0000256" key="1">
    <source>
        <dbReference type="ARBA" id="ARBA00022849"/>
    </source>
</evidence>
<dbReference type="Pfam" id="PF01022">
    <property type="entry name" value="HTH_5"/>
    <property type="match status" value="1"/>
</dbReference>
<keyword evidence="1" id="KW-0059">Arsenical resistance</keyword>
<gene>
    <name evidence="6" type="ORF">DYS74_03880</name>
</gene>
<dbReference type="EMBL" id="RCHI01000003">
    <property type="protein sequence ID" value="RLL71761.1"/>
    <property type="molecule type" value="Genomic_DNA"/>
</dbReference>
<dbReference type="InterPro" id="IPR011991">
    <property type="entry name" value="ArsR-like_HTH"/>
</dbReference>
<feature type="domain" description="HTH arsR-type" evidence="5">
    <location>
        <begin position="1"/>
        <end position="92"/>
    </location>
</feature>
<protein>
    <submittedName>
        <fullName evidence="6">ArsR family transcriptional regulator</fullName>
    </submittedName>
</protein>
<dbReference type="AlphaFoldDB" id="A0A421BU14"/>
<evidence type="ECO:0000256" key="2">
    <source>
        <dbReference type="ARBA" id="ARBA00023015"/>
    </source>
</evidence>
<dbReference type="GO" id="GO:0003700">
    <property type="term" value="F:DNA-binding transcription factor activity"/>
    <property type="evidence" value="ECO:0007669"/>
    <property type="project" value="InterPro"/>
</dbReference>
<keyword evidence="2" id="KW-0805">Transcription regulation</keyword>
<dbReference type="PANTHER" id="PTHR33154:SF18">
    <property type="entry name" value="ARSENICAL RESISTANCE OPERON REPRESSOR"/>
    <property type="match status" value="1"/>
</dbReference>
<dbReference type="PRINTS" id="PR00778">
    <property type="entry name" value="HTHARSR"/>
</dbReference>
<dbReference type="InterPro" id="IPR036390">
    <property type="entry name" value="WH_DNA-bd_sf"/>
</dbReference>
<evidence type="ECO:0000256" key="3">
    <source>
        <dbReference type="ARBA" id="ARBA00023125"/>
    </source>
</evidence>
<keyword evidence="7" id="KW-1185">Reference proteome</keyword>
<dbReference type="RefSeq" id="WP_121531128.1">
    <property type="nucleotide sequence ID" value="NZ_RCHI01000003.1"/>
</dbReference>
<dbReference type="PROSITE" id="PS50987">
    <property type="entry name" value="HTH_ARSR_2"/>
    <property type="match status" value="1"/>
</dbReference>
<evidence type="ECO:0000259" key="5">
    <source>
        <dbReference type="PROSITE" id="PS50987"/>
    </source>
</evidence>
<dbReference type="InterPro" id="IPR051081">
    <property type="entry name" value="HTH_MetalResp_TranReg"/>
</dbReference>
<dbReference type="InterPro" id="IPR036388">
    <property type="entry name" value="WH-like_DNA-bd_sf"/>
</dbReference>